<accession>A0A4R6ZA63</accession>
<dbReference type="RefSeq" id="WP_166653818.1">
    <property type="nucleotide sequence ID" value="NZ_SNZH01000001.1"/>
</dbReference>
<feature type="domain" description="Methyltransferase type 11" evidence="1">
    <location>
        <begin position="138"/>
        <end position="188"/>
    </location>
</feature>
<comment type="caution">
    <text evidence="2">The sequence shown here is derived from an EMBL/GenBank/DDBJ whole genome shotgun (WGS) entry which is preliminary data.</text>
</comment>
<dbReference type="EMBL" id="SNZH01000001">
    <property type="protein sequence ID" value="TDR48821.1"/>
    <property type="molecule type" value="Genomic_DNA"/>
</dbReference>
<dbReference type="AlphaFoldDB" id="A0A4R6ZA63"/>
<proteinExistence type="predicted"/>
<name>A0A4R6ZA63_9GAMM</name>
<dbReference type="GO" id="GO:0032259">
    <property type="term" value="P:methylation"/>
    <property type="evidence" value="ECO:0007669"/>
    <property type="project" value="UniProtKB-KW"/>
</dbReference>
<dbReference type="GO" id="GO:0008757">
    <property type="term" value="F:S-adenosylmethionine-dependent methyltransferase activity"/>
    <property type="evidence" value="ECO:0007669"/>
    <property type="project" value="InterPro"/>
</dbReference>
<evidence type="ECO:0000259" key="1">
    <source>
        <dbReference type="Pfam" id="PF08241"/>
    </source>
</evidence>
<gene>
    <name evidence="2" type="ORF">DFR29_101445</name>
</gene>
<keyword evidence="2" id="KW-0489">Methyltransferase</keyword>
<dbReference type="InterPro" id="IPR029063">
    <property type="entry name" value="SAM-dependent_MTases_sf"/>
</dbReference>
<dbReference type="Pfam" id="PF08241">
    <property type="entry name" value="Methyltransf_11"/>
    <property type="match status" value="1"/>
</dbReference>
<organism evidence="2 3">
    <name type="scientific">Tahibacter aquaticus</name>
    <dbReference type="NCBI Taxonomy" id="520092"/>
    <lineage>
        <taxon>Bacteria</taxon>
        <taxon>Pseudomonadati</taxon>
        <taxon>Pseudomonadota</taxon>
        <taxon>Gammaproteobacteria</taxon>
        <taxon>Lysobacterales</taxon>
        <taxon>Rhodanobacteraceae</taxon>
        <taxon>Tahibacter</taxon>
    </lineage>
</organism>
<dbReference type="Proteomes" id="UP000295293">
    <property type="component" value="Unassembled WGS sequence"/>
</dbReference>
<dbReference type="SUPFAM" id="SSF53335">
    <property type="entry name" value="S-adenosyl-L-methionine-dependent methyltransferases"/>
    <property type="match status" value="1"/>
</dbReference>
<reference evidence="2 3" key="1">
    <citation type="submission" date="2019-03" db="EMBL/GenBank/DDBJ databases">
        <title>Genomic Encyclopedia of Type Strains, Phase IV (KMG-IV): sequencing the most valuable type-strain genomes for metagenomic binning, comparative biology and taxonomic classification.</title>
        <authorList>
            <person name="Goeker M."/>
        </authorList>
    </citation>
    <scope>NUCLEOTIDE SEQUENCE [LARGE SCALE GENOMIC DNA]</scope>
    <source>
        <strain evidence="2 3">DSM 21667</strain>
    </source>
</reference>
<protein>
    <submittedName>
        <fullName evidence="2">Methyltransferase family protein</fullName>
    </submittedName>
</protein>
<evidence type="ECO:0000313" key="3">
    <source>
        <dbReference type="Proteomes" id="UP000295293"/>
    </source>
</evidence>
<keyword evidence="2" id="KW-0808">Transferase</keyword>
<dbReference type="InterPro" id="IPR013216">
    <property type="entry name" value="Methyltransf_11"/>
</dbReference>
<dbReference type="Gene3D" id="3.40.50.150">
    <property type="entry name" value="Vaccinia Virus protein VP39"/>
    <property type="match status" value="1"/>
</dbReference>
<sequence length="285" mass="32041">MLTWFDDRETFLREIDVLEARRGAGEAFVSTQEAVPGYCTACAAMSTFAVRVGGFYGNRPNLREGLTCRSCGLSNRNRLIYSALRRRADEVPQAAIALLENLTPLFVALRRQLPQLLGSEYIGEAHVSGQVYPYHGHPVRHESITQLSYADASLDLIGHCDVLEHVYDYRAALCEVRRVLRPRGQMICTVPFFMTRQEEAVLARPRGDGSIEFFGPPEYHGDGLRPEGILTWHHFGWKLLDDAREAGFASAQIGLDYDLFCGFATNNHPRPEYGLMYPLLLRACA</sequence>
<evidence type="ECO:0000313" key="2">
    <source>
        <dbReference type="EMBL" id="TDR48821.1"/>
    </source>
</evidence>
<keyword evidence="3" id="KW-1185">Reference proteome</keyword>